<dbReference type="EMBL" id="WOCE01000001">
    <property type="protein sequence ID" value="KAE9620531.1"/>
    <property type="molecule type" value="Genomic_DNA"/>
</dbReference>
<protein>
    <submittedName>
        <fullName evidence="2">Uncharacterized protein</fullName>
    </submittedName>
</protein>
<dbReference type="OrthoDB" id="1033413at2759"/>
<evidence type="ECO:0000313" key="3">
    <source>
        <dbReference type="Proteomes" id="UP000447434"/>
    </source>
</evidence>
<sequence length="58" mass="6529">MESKKKKKNGQTQQTLPPRRGQIKINILKTFIKTTTSFTHKLQPTTPPTPSTAYNSDA</sequence>
<keyword evidence="3" id="KW-1185">Reference proteome</keyword>
<accession>A0A6A4R3F9</accession>
<evidence type="ECO:0000313" key="2">
    <source>
        <dbReference type="EMBL" id="KAE9620531.1"/>
    </source>
</evidence>
<name>A0A6A4R3F9_LUPAL</name>
<reference evidence="3" key="1">
    <citation type="journal article" date="2020" name="Nat. Commun.">
        <title>Genome sequence of the cluster root forming white lupin.</title>
        <authorList>
            <person name="Hufnagel B."/>
            <person name="Marques A."/>
            <person name="Soriano A."/>
            <person name="Marques L."/>
            <person name="Divol F."/>
            <person name="Doumas P."/>
            <person name="Sallet E."/>
            <person name="Mancinotti D."/>
            <person name="Carrere S."/>
            <person name="Marande W."/>
            <person name="Arribat S."/>
            <person name="Keller J."/>
            <person name="Huneau C."/>
            <person name="Blein T."/>
            <person name="Aime D."/>
            <person name="Laguerre M."/>
            <person name="Taylor J."/>
            <person name="Schubert V."/>
            <person name="Nelson M."/>
            <person name="Geu-Flores F."/>
            <person name="Crespi M."/>
            <person name="Gallardo-Guerrero K."/>
            <person name="Delaux P.-M."/>
            <person name="Salse J."/>
            <person name="Berges H."/>
            <person name="Guyot R."/>
            <person name="Gouzy J."/>
            <person name="Peret B."/>
        </authorList>
    </citation>
    <scope>NUCLEOTIDE SEQUENCE [LARGE SCALE GENOMIC DNA]</scope>
    <source>
        <strain evidence="3">cv. Amiga</strain>
    </source>
</reference>
<dbReference type="Proteomes" id="UP000447434">
    <property type="component" value="Chromosome 1"/>
</dbReference>
<comment type="caution">
    <text evidence="2">The sequence shown here is derived from an EMBL/GenBank/DDBJ whole genome shotgun (WGS) entry which is preliminary data.</text>
</comment>
<dbReference type="AlphaFoldDB" id="A0A6A4R3F9"/>
<evidence type="ECO:0000256" key="1">
    <source>
        <dbReference type="SAM" id="MobiDB-lite"/>
    </source>
</evidence>
<feature type="region of interest" description="Disordered" evidence="1">
    <location>
        <begin position="38"/>
        <end position="58"/>
    </location>
</feature>
<proteinExistence type="predicted"/>
<feature type="region of interest" description="Disordered" evidence="1">
    <location>
        <begin position="1"/>
        <end position="22"/>
    </location>
</feature>
<organism evidence="2 3">
    <name type="scientific">Lupinus albus</name>
    <name type="common">White lupine</name>
    <name type="synonym">Lupinus termis</name>
    <dbReference type="NCBI Taxonomy" id="3870"/>
    <lineage>
        <taxon>Eukaryota</taxon>
        <taxon>Viridiplantae</taxon>
        <taxon>Streptophyta</taxon>
        <taxon>Embryophyta</taxon>
        <taxon>Tracheophyta</taxon>
        <taxon>Spermatophyta</taxon>
        <taxon>Magnoliopsida</taxon>
        <taxon>eudicotyledons</taxon>
        <taxon>Gunneridae</taxon>
        <taxon>Pentapetalae</taxon>
        <taxon>rosids</taxon>
        <taxon>fabids</taxon>
        <taxon>Fabales</taxon>
        <taxon>Fabaceae</taxon>
        <taxon>Papilionoideae</taxon>
        <taxon>50 kb inversion clade</taxon>
        <taxon>genistoids sensu lato</taxon>
        <taxon>core genistoids</taxon>
        <taxon>Genisteae</taxon>
        <taxon>Lupinus</taxon>
    </lineage>
</organism>
<gene>
    <name evidence="2" type="ORF">Lalb_Chr01g0004041</name>
</gene>